<sequence length="589" mass="66081">MPDSSSSSSQPIRPAVRVSLACVACRTKHLRCDAVLPTCSRCRVEEKQCVYMKSRRGGRRRPRTTSMPNDTAARSENDPVAQQGLSSYEDYRSDSESGARTSSQDDEFGDPMAEQLLSLYYAFFHAAHPCVLPQRAMNRHLLNNRETLQPLYAVLQYIGSLFTASVSSAPWKAKAQESLAAVRHRHPAITAYDVQAVLLYSIAVYWCDESEKGLELLDESIRMALSIGMNRSTFAVEQGRQDPVIEESWRRTWWQIYITDAHIAGSTHTYPFRTSRVEMDVHLPCEEKCYEAGIPPSRTLQEYDMREFMDDEGQEFSSFAELVGLTRSLDLALAPRRNLDFDTTTAVCANVDAAVTSWTSLLPASKKEIVRLDGSFDEVLFKANAIIHTYTVDLHRQLSTLAYSPIEAVTHCAPPAPPERLRGCNTPECKLHTSKVLRAIERLDALLTLPTNIATHTPFIICMIANTAIAHLAACRYFYEGQQLQLGRERIRLTMGALKTLSEYWPMGKRTYQEVGIVAREILSLEDPSGRQGTLIQEMEVLQPGTIPVELPRPPALLMSNNSLDFCDIFDLNFREVLDAAIPAAVYCP</sequence>
<evidence type="ECO:0000313" key="1">
    <source>
        <dbReference type="EMBL" id="KAK9236431.1"/>
    </source>
</evidence>
<accession>A0ACC3SXS0</accession>
<gene>
    <name evidence="1" type="ORF">V1525DRAFT_217702</name>
</gene>
<name>A0ACC3SXS0_LIPKO</name>
<proteinExistence type="predicted"/>
<comment type="caution">
    <text evidence="1">The sequence shown here is derived from an EMBL/GenBank/DDBJ whole genome shotgun (WGS) entry which is preliminary data.</text>
</comment>
<keyword evidence="2" id="KW-1185">Reference proteome</keyword>
<protein>
    <submittedName>
        <fullName evidence="1">Uncharacterized protein</fullName>
    </submittedName>
</protein>
<reference evidence="2" key="1">
    <citation type="journal article" date="2024" name="Front. Bioeng. Biotechnol.">
        <title>Genome-scale model development and genomic sequencing of the oleaginous clade Lipomyces.</title>
        <authorList>
            <person name="Czajka J.J."/>
            <person name="Han Y."/>
            <person name="Kim J."/>
            <person name="Mondo S.J."/>
            <person name="Hofstad B.A."/>
            <person name="Robles A."/>
            <person name="Haridas S."/>
            <person name="Riley R."/>
            <person name="LaButti K."/>
            <person name="Pangilinan J."/>
            <person name="Andreopoulos W."/>
            <person name="Lipzen A."/>
            <person name="Yan J."/>
            <person name="Wang M."/>
            <person name="Ng V."/>
            <person name="Grigoriev I.V."/>
            <person name="Spatafora J.W."/>
            <person name="Magnuson J.K."/>
            <person name="Baker S.E."/>
            <person name="Pomraning K.R."/>
        </authorList>
    </citation>
    <scope>NUCLEOTIDE SEQUENCE [LARGE SCALE GENOMIC DNA]</scope>
    <source>
        <strain evidence="2">CBS 7786</strain>
    </source>
</reference>
<organism evidence="1 2">
    <name type="scientific">Lipomyces kononenkoae</name>
    <name type="common">Yeast</name>
    <dbReference type="NCBI Taxonomy" id="34357"/>
    <lineage>
        <taxon>Eukaryota</taxon>
        <taxon>Fungi</taxon>
        <taxon>Dikarya</taxon>
        <taxon>Ascomycota</taxon>
        <taxon>Saccharomycotina</taxon>
        <taxon>Lipomycetes</taxon>
        <taxon>Lipomycetales</taxon>
        <taxon>Lipomycetaceae</taxon>
        <taxon>Lipomyces</taxon>
    </lineage>
</organism>
<dbReference type="Proteomes" id="UP001433508">
    <property type="component" value="Unassembled WGS sequence"/>
</dbReference>
<evidence type="ECO:0000313" key="2">
    <source>
        <dbReference type="Proteomes" id="UP001433508"/>
    </source>
</evidence>
<dbReference type="EMBL" id="MU971388">
    <property type="protein sequence ID" value="KAK9236431.1"/>
    <property type="molecule type" value="Genomic_DNA"/>
</dbReference>